<evidence type="ECO:0000259" key="13">
    <source>
        <dbReference type="Pfam" id="PF00263"/>
    </source>
</evidence>
<evidence type="ECO:0000256" key="6">
    <source>
        <dbReference type="ARBA" id="ARBA00022729"/>
    </source>
</evidence>
<dbReference type="InterPro" id="IPR005644">
    <property type="entry name" value="NolW-like"/>
</dbReference>
<dbReference type="GO" id="GO:0015628">
    <property type="term" value="P:protein secretion by the type II secretion system"/>
    <property type="evidence" value="ECO:0007669"/>
    <property type="project" value="InterPro"/>
</dbReference>
<feature type="domain" description="GspD-like N0" evidence="15">
    <location>
        <begin position="46"/>
        <end position="115"/>
    </location>
</feature>
<dbReference type="InterPro" id="IPR049371">
    <property type="entry name" value="GspD-like_N0"/>
</dbReference>
<evidence type="ECO:0000256" key="4">
    <source>
        <dbReference type="ARBA" id="ARBA00022452"/>
    </source>
</evidence>
<dbReference type="InterPro" id="IPR050810">
    <property type="entry name" value="Bact_Secretion_Sys_Channel"/>
</dbReference>
<dbReference type="NCBIfam" id="TIGR02517">
    <property type="entry name" value="type_II_gspD"/>
    <property type="match status" value="1"/>
</dbReference>
<dbReference type="PRINTS" id="PR00811">
    <property type="entry name" value="BCTERIALGSPD"/>
</dbReference>
<gene>
    <name evidence="16" type="primary">gspD</name>
    <name evidence="16" type="ORF">EOD73_09795</name>
</gene>
<feature type="chain" id="PRO_5019394689" evidence="12">
    <location>
        <begin position="31"/>
        <end position="707"/>
    </location>
</feature>
<comment type="subcellular location">
    <subcellularLocation>
        <location evidence="1 10">Cell outer membrane</location>
    </subcellularLocation>
</comment>
<keyword evidence="5" id="KW-0812">Transmembrane</keyword>
<dbReference type="InterPro" id="IPR038591">
    <property type="entry name" value="NolW-like_sf"/>
</dbReference>
<dbReference type="OrthoDB" id="9775455at2"/>
<dbReference type="Pfam" id="PF03958">
    <property type="entry name" value="Secretin_N"/>
    <property type="match status" value="3"/>
</dbReference>
<evidence type="ECO:0000256" key="8">
    <source>
        <dbReference type="ARBA" id="ARBA00023136"/>
    </source>
</evidence>
<evidence type="ECO:0000313" key="17">
    <source>
        <dbReference type="Proteomes" id="UP000288587"/>
    </source>
</evidence>
<accession>A0A437LLM1</accession>
<feature type="compositionally biased region" description="Polar residues" evidence="11">
    <location>
        <begin position="329"/>
        <end position="341"/>
    </location>
</feature>
<reference evidence="16 17" key="1">
    <citation type="submission" date="2019-01" db="EMBL/GenBank/DDBJ databases">
        <authorList>
            <person name="Chen W.-M."/>
        </authorList>
    </citation>
    <scope>NUCLEOTIDE SEQUENCE [LARGE SCALE GENOMIC DNA]</scope>
    <source>
        <strain evidence="16 17">CCP-18</strain>
    </source>
</reference>
<evidence type="ECO:0000256" key="11">
    <source>
        <dbReference type="SAM" id="MobiDB-lite"/>
    </source>
</evidence>
<evidence type="ECO:0000256" key="5">
    <source>
        <dbReference type="ARBA" id="ARBA00022692"/>
    </source>
</evidence>
<evidence type="ECO:0000256" key="12">
    <source>
        <dbReference type="SAM" id="SignalP"/>
    </source>
</evidence>
<dbReference type="PANTHER" id="PTHR30332:SF24">
    <property type="entry name" value="SECRETIN GSPD-RELATED"/>
    <property type="match status" value="1"/>
</dbReference>
<feature type="signal peptide" evidence="12">
    <location>
        <begin position="1"/>
        <end position="30"/>
    </location>
</feature>
<dbReference type="GO" id="GO:0009279">
    <property type="term" value="C:cell outer membrane"/>
    <property type="evidence" value="ECO:0007669"/>
    <property type="project" value="UniProtKB-SubCell"/>
</dbReference>
<evidence type="ECO:0000256" key="1">
    <source>
        <dbReference type="ARBA" id="ARBA00004442"/>
    </source>
</evidence>
<evidence type="ECO:0000256" key="9">
    <source>
        <dbReference type="ARBA" id="ARBA00023237"/>
    </source>
</evidence>
<protein>
    <submittedName>
        <fullName evidence="16">Type II secretion system protein GspD</fullName>
    </submittedName>
</protein>
<dbReference type="EMBL" id="SACM01000002">
    <property type="protein sequence ID" value="RVT86312.1"/>
    <property type="molecule type" value="Genomic_DNA"/>
</dbReference>
<feature type="domain" description="NolW-like" evidence="14">
    <location>
        <begin position="286"/>
        <end position="399"/>
    </location>
</feature>
<evidence type="ECO:0000256" key="2">
    <source>
        <dbReference type="ARBA" id="ARBA00006980"/>
    </source>
</evidence>
<evidence type="ECO:0000259" key="15">
    <source>
        <dbReference type="Pfam" id="PF21305"/>
    </source>
</evidence>
<dbReference type="Gene3D" id="3.30.1370.120">
    <property type="match status" value="3"/>
</dbReference>
<feature type="compositionally biased region" description="Low complexity" evidence="11">
    <location>
        <begin position="315"/>
        <end position="328"/>
    </location>
</feature>
<dbReference type="Proteomes" id="UP000288587">
    <property type="component" value="Unassembled WGS sequence"/>
</dbReference>
<keyword evidence="8" id="KW-0472">Membrane</keyword>
<dbReference type="PANTHER" id="PTHR30332">
    <property type="entry name" value="PROBABLE GENERAL SECRETION PATHWAY PROTEIN D"/>
    <property type="match status" value="1"/>
</dbReference>
<dbReference type="GO" id="GO:0015627">
    <property type="term" value="C:type II protein secretion system complex"/>
    <property type="evidence" value="ECO:0007669"/>
    <property type="project" value="InterPro"/>
</dbReference>
<dbReference type="RefSeq" id="WP_127682808.1">
    <property type="nucleotide sequence ID" value="NZ_SACM01000002.1"/>
</dbReference>
<feature type="domain" description="NolW-like" evidence="14">
    <location>
        <begin position="142"/>
        <end position="202"/>
    </location>
</feature>
<keyword evidence="17" id="KW-1185">Reference proteome</keyword>
<evidence type="ECO:0000256" key="3">
    <source>
        <dbReference type="ARBA" id="ARBA00022448"/>
    </source>
</evidence>
<dbReference type="Pfam" id="PF00263">
    <property type="entry name" value="Secretin"/>
    <property type="match status" value="1"/>
</dbReference>
<keyword evidence="6 12" id="KW-0732">Signal</keyword>
<evidence type="ECO:0000313" key="16">
    <source>
        <dbReference type="EMBL" id="RVT86312.1"/>
    </source>
</evidence>
<feature type="domain" description="Type II/III secretion system secretin-like" evidence="13">
    <location>
        <begin position="494"/>
        <end position="659"/>
    </location>
</feature>
<evidence type="ECO:0000256" key="10">
    <source>
        <dbReference type="RuleBase" id="RU004004"/>
    </source>
</evidence>
<keyword evidence="4" id="KW-1134">Transmembrane beta strand</keyword>
<dbReference type="InterPro" id="IPR013356">
    <property type="entry name" value="T2SS_GspD"/>
</dbReference>
<comment type="caution">
    <text evidence="16">The sequence shown here is derived from an EMBL/GenBank/DDBJ whole genome shotgun (WGS) entry which is preliminary data.</text>
</comment>
<keyword evidence="7" id="KW-0653">Protein transport</keyword>
<dbReference type="Pfam" id="PF21305">
    <property type="entry name" value="type_II_gspD_N0"/>
    <property type="match status" value="1"/>
</dbReference>
<comment type="similarity">
    <text evidence="2">Belongs to the bacterial secretin family. GSP D subfamily.</text>
</comment>
<sequence>MTIHFAPTPLRAAALAVLMSASAVGMPALAQGNRPAGVRADTQVTLNFVNAEIDAVTRAMAAMQGKTIVVDPRVKGQITLYSDQPLRPAEAYAQYLSALRGLGFAVIDAAGLLKVVPESEAKVQATGVLLDGQRVKGDLILTQVFSLKHENANNLVAVLRPLVNVNNTINANPGNNSLVITDYADNLARIAKIIAALDTPAATDIEVVPLQHTVASDLAALVQKLGDGAAAAPGAAAGVGGGSSVLADPRGNALILRAANPARLLALKALVLKLDQPSADASSPIRVVHLKNADATKLAQVLRAAFSSNGGGASTGSSGSNPLSSTANNLPAVSTNPQNGAGNVAGLSASTPVAASANPSTGGFVQADPATNSLIITAPEPLYRQMRVVIDQLDGRRAQVFVEAMIVKLDTSKSAQFGVQWQNLFGNKGDSTITGAGTNFGTGTSNIVNATGAIANGLDGITTAVAQGGAPAGLNLGVLKKFGQYYTLGALANFLEQEGGGNILSMPTLVALDNEEAQILVGQNVPFLTGSYAQSSGTGNTVNPFQTVERKDVGLILKVKSQIGEGGTVRMVVTQELSSIGSQSAQGPITNKTSVQTTVSVDNNDLLVLGGLMQDEYSDGNSGVPGLSKIPLLGNLFKGENRKRTKSNLMIFLRPIVMRGSDDANALTLDRYQQIRAVQGEVQPASSIVLPNTGAPLIPQRPAGKAD</sequence>
<evidence type="ECO:0000256" key="7">
    <source>
        <dbReference type="ARBA" id="ARBA00022927"/>
    </source>
</evidence>
<organism evidence="16 17">
    <name type="scientific">Inhella crocodyli</name>
    <dbReference type="NCBI Taxonomy" id="2499851"/>
    <lineage>
        <taxon>Bacteria</taxon>
        <taxon>Pseudomonadati</taxon>
        <taxon>Pseudomonadota</taxon>
        <taxon>Betaproteobacteria</taxon>
        <taxon>Burkholderiales</taxon>
        <taxon>Sphaerotilaceae</taxon>
        <taxon>Inhella</taxon>
    </lineage>
</organism>
<feature type="region of interest" description="Disordered" evidence="11">
    <location>
        <begin position="310"/>
        <end position="345"/>
    </location>
</feature>
<name>A0A437LLM1_9BURK</name>
<keyword evidence="3 10" id="KW-0813">Transport</keyword>
<dbReference type="InterPro" id="IPR001775">
    <property type="entry name" value="GspD/PilQ"/>
</dbReference>
<feature type="domain" description="NolW-like" evidence="14">
    <location>
        <begin position="206"/>
        <end position="279"/>
    </location>
</feature>
<keyword evidence="9" id="KW-0998">Cell outer membrane</keyword>
<dbReference type="InterPro" id="IPR004846">
    <property type="entry name" value="T2SS/T3SS_dom"/>
</dbReference>
<evidence type="ECO:0000259" key="14">
    <source>
        <dbReference type="Pfam" id="PF03958"/>
    </source>
</evidence>
<dbReference type="AlphaFoldDB" id="A0A437LLM1"/>
<proteinExistence type="inferred from homology"/>